<evidence type="ECO:0000313" key="4">
    <source>
        <dbReference type="Proteomes" id="UP000238350"/>
    </source>
</evidence>
<dbReference type="GO" id="GO:0004439">
    <property type="term" value="F:phosphatidylinositol-4,5-bisphosphate 5-phosphatase activity"/>
    <property type="evidence" value="ECO:0007669"/>
    <property type="project" value="TreeGrafter"/>
</dbReference>
<comment type="caution">
    <text evidence="3">The sequence shown here is derived from an EMBL/GenBank/DDBJ whole genome shotgun (WGS) entry which is preliminary data.</text>
</comment>
<dbReference type="RefSeq" id="XP_024664360.1">
    <property type="nucleotide sequence ID" value="XM_024808592.1"/>
</dbReference>
<keyword evidence="1" id="KW-0472">Membrane</keyword>
<dbReference type="OrthoDB" id="62798at2759"/>
<dbReference type="InterPro" id="IPR000300">
    <property type="entry name" value="IPPc"/>
</dbReference>
<name>A0A2T0FHF6_9ASCO</name>
<dbReference type="Proteomes" id="UP000238350">
    <property type="component" value="Unassembled WGS sequence"/>
</dbReference>
<reference evidence="3 4" key="1">
    <citation type="submission" date="2017-04" db="EMBL/GenBank/DDBJ databases">
        <title>Genome sequencing of [Candida] sorbophila.</title>
        <authorList>
            <person name="Ahn J.O."/>
        </authorList>
    </citation>
    <scope>NUCLEOTIDE SEQUENCE [LARGE SCALE GENOMIC DNA]</scope>
    <source>
        <strain evidence="3 4">DS02</strain>
    </source>
</reference>
<protein>
    <submittedName>
        <fullName evidence="3">Polyphosphatidylinositol phosphatase INP52</fullName>
    </submittedName>
</protein>
<keyword evidence="1" id="KW-1133">Transmembrane helix</keyword>
<dbReference type="SUPFAM" id="SSF56219">
    <property type="entry name" value="DNase I-like"/>
    <property type="match status" value="1"/>
</dbReference>
<evidence type="ECO:0000256" key="1">
    <source>
        <dbReference type="SAM" id="Phobius"/>
    </source>
</evidence>
<organism evidence="3 4">
    <name type="scientific">Wickerhamiella sorbophila</name>
    <dbReference type="NCBI Taxonomy" id="45607"/>
    <lineage>
        <taxon>Eukaryota</taxon>
        <taxon>Fungi</taxon>
        <taxon>Dikarya</taxon>
        <taxon>Ascomycota</taxon>
        <taxon>Saccharomycotina</taxon>
        <taxon>Dipodascomycetes</taxon>
        <taxon>Dipodascales</taxon>
        <taxon>Trichomonascaceae</taxon>
        <taxon>Wickerhamiella</taxon>
    </lineage>
</organism>
<accession>A0A2T0FHF6</accession>
<dbReference type="GO" id="GO:0046856">
    <property type="term" value="P:phosphatidylinositol dephosphorylation"/>
    <property type="evidence" value="ECO:0007669"/>
    <property type="project" value="InterPro"/>
</dbReference>
<keyword evidence="4" id="KW-1185">Reference proteome</keyword>
<feature type="transmembrane region" description="Helical" evidence="1">
    <location>
        <begin position="329"/>
        <end position="345"/>
    </location>
</feature>
<dbReference type="InterPro" id="IPR036691">
    <property type="entry name" value="Endo/exonu/phosph_ase_sf"/>
</dbReference>
<dbReference type="EMBL" id="NDIQ01000021">
    <property type="protein sequence ID" value="PRT54415.1"/>
    <property type="molecule type" value="Genomic_DNA"/>
</dbReference>
<dbReference type="PANTHER" id="PTHR11200:SF275">
    <property type="entry name" value="LD06095P"/>
    <property type="match status" value="1"/>
</dbReference>
<evidence type="ECO:0000313" key="3">
    <source>
        <dbReference type="EMBL" id="PRT54415.1"/>
    </source>
</evidence>
<dbReference type="Gene3D" id="3.60.10.10">
    <property type="entry name" value="Endonuclease/exonuclease/phosphatase"/>
    <property type="match status" value="1"/>
</dbReference>
<feature type="domain" description="Inositol polyphosphate-related phosphatase" evidence="2">
    <location>
        <begin position="1"/>
        <end position="296"/>
    </location>
</feature>
<sequence>MDVAILTLNCAKSKQSLKKFAKLVTESLPAESPGLFVVGLQEVAPIIAASFKDLNAYMEPIRRAIVSALAKKYSGVQFSLVADSWSGAIGVMVYAQRSRTIRDVKTASTTFGRFWSSVKSAAAVRLEVDSTTFTFVTTHLAANEGYAQDRNRDYAILANGLRFKGEPMYVYGPNHHLFVFGDLNYRSLRQQGDGGSEAIGMLVSNYDPAIDELHIEKAAGNTLWGLTEAPINFEPTFKFVLGTSDYDLKRTPSWCDRILYSDVNSHVSEYSSVPDYLESDHKPVYLHVTVSESAPLQVRVPSAPYVTKNFSDASDKVVGSALYLGTTKVGWFILVLLVLLGLYMVT</sequence>
<keyword evidence="1" id="KW-0812">Transmembrane</keyword>
<gene>
    <name evidence="3" type="ORF">B9G98_02035</name>
</gene>
<dbReference type="STRING" id="45607.A0A2T0FHF6"/>
<dbReference type="AlphaFoldDB" id="A0A2T0FHF6"/>
<dbReference type="GeneID" id="36515783"/>
<dbReference type="PANTHER" id="PTHR11200">
    <property type="entry name" value="INOSITOL 5-PHOSPHATASE"/>
    <property type="match status" value="1"/>
</dbReference>
<dbReference type="SMART" id="SM00128">
    <property type="entry name" value="IPPc"/>
    <property type="match status" value="1"/>
</dbReference>
<dbReference type="InterPro" id="IPR046985">
    <property type="entry name" value="IP5"/>
</dbReference>
<evidence type="ECO:0000259" key="2">
    <source>
        <dbReference type="SMART" id="SM00128"/>
    </source>
</evidence>
<dbReference type="Pfam" id="PF22669">
    <property type="entry name" value="Exo_endo_phos2"/>
    <property type="match status" value="1"/>
</dbReference>
<proteinExistence type="predicted"/>